<evidence type="ECO:0000256" key="2">
    <source>
        <dbReference type="ARBA" id="ARBA00010400"/>
    </source>
</evidence>
<feature type="signal peptide" evidence="5">
    <location>
        <begin position="1"/>
        <end position="23"/>
    </location>
</feature>
<comment type="similarity">
    <text evidence="2 5">Belongs to the RxLR effector family.</text>
</comment>
<keyword evidence="8" id="KW-1185">Reference proteome</keyword>
<comment type="domain">
    <text evidence="5">The RxLR-dEER motif acts to carry the protein into the host cell cytoplasm through binding to cell surface phosphatidylinositol-3-phosphate.</text>
</comment>
<evidence type="ECO:0000256" key="5">
    <source>
        <dbReference type="RuleBase" id="RU367124"/>
    </source>
</evidence>
<evidence type="ECO:0000256" key="4">
    <source>
        <dbReference type="ARBA" id="ARBA00022729"/>
    </source>
</evidence>
<evidence type="ECO:0000256" key="3">
    <source>
        <dbReference type="ARBA" id="ARBA00022525"/>
    </source>
</evidence>
<feature type="compositionally biased region" description="Polar residues" evidence="6">
    <location>
        <begin position="46"/>
        <end position="56"/>
    </location>
</feature>
<dbReference type="Pfam" id="PF16810">
    <property type="entry name" value="RXLR"/>
    <property type="match status" value="1"/>
</dbReference>
<protein>
    <recommendedName>
        <fullName evidence="5">RxLR effector protein</fullName>
    </recommendedName>
</protein>
<keyword evidence="4 5" id="KW-0732">Signal</keyword>
<dbReference type="InterPro" id="IPR031825">
    <property type="entry name" value="RXLR"/>
</dbReference>
<gene>
    <name evidence="7" type="ORF">Pfra01_001703400</name>
</gene>
<comment type="function">
    <text evidence="5">Effector that suppresses plant defense responses during pathogen infection.</text>
</comment>
<name>A0A9W6XV51_9STRA</name>
<feature type="chain" id="PRO_5040860009" description="RxLR effector protein" evidence="5">
    <location>
        <begin position="24"/>
        <end position="128"/>
    </location>
</feature>
<keyword evidence="3 5" id="KW-0964">Secreted</keyword>
<feature type="region of interest" description="Disordered" evidence="6">
    <location>
        <begin position="46"/>
        <end position="68"/>
    </location>
</feature>
<proteinExistence type="inferred from homology"/>
<reference evidence="7" key="1">
    <citation type="submission" date="2023-04" db="EMBL/GenBank/DDBJ databases">
        <title>Phytophthora fragariaefolia NBRC 109709.</title>
        <authorList>
            <person name="Ichikawa N."/>
            <person name="Sato H."/>
            <person name="Tonouchi N."/>
        </authorList>
    </citation>
    <scope>NUCLEOTIDE SEQUENCE</scope>
    <source>
        <strain evidence="7">NBRC 109709</strain>
    </source>
</reference>
<feature type="compositionally biased region" description="Acidic residues" evidence="6">
    <location>
        <begin position="57"/>
        <end position="66"/>
    </location>
</feature>
<dbReference type="AlphaFoldDB" id="A0A9W6XV51"/>
<comment type="caution">
    <text evidence="7">The sequence shown here is derived from an EMBL/GenBank/DDBJ whole genome shotgun (WGS) entry which is preliminary data.</text>
</comment>
<evidence type="ECO:0000256" key="6">
    <source>
        <dbReference type="SAM" id="MobiDB-lite"/>
    </source>
</evidence>
<comment type="subcellular location">
    <subcellularLocation>
        <location evidence="1 5">Secreted</location>
    </subcellularLocation>
</comment>
<dbReference type="OrthoDB" id="129254at2759"/>
<accession>A0A9W6XV51</accession>
<evidence type="ECO:0000313" key="8">
    <source>
        <dbReference type="Proteomes" id="UP001165121"/>
    </source>
</evidence>
<evidence type="ECO:0000313" key="7">
    <source>
        <dbReference type="EMBL" id="GMF46384.1"/>
    </source>
</evidence>
<evidence type="ECO:0000256" key="1">
    <source>
        <dbReference type="ARBA" id="ARBA00004613"/>
    </source>
</evidence>
<dbReference type="EMBL" id="BSXT01001965">
    <property type="protein sequence ID" value="GMF46384.1"/>
    <property type="molecule type" value="Genomic_DNA"/>
</dbReference>
<sequence>MRFSQVLVAIAASFLVTSEVLLAAPTSEQATIAKVVMPGIPSQRFLRSQSKQSTVSENDDSSDEERGELSFSQMKAILKDMGIWKEVKPKLNQLQNHPRYSEYEEIANKILKTQKKKKPPMVITRESY</sequence>
<organism evidence="7 8">
    <name type="scientific">Phytophthora fragariaefolia</name>
    <dbReference type="NCBI Taxonomy" id="1490495"/>
    <lineage>
        <taxon>Eukaryota</taxon>
        <taxon>Sar</taxon>
        <taxon>Stramenopiles</taxon>
        <taxon>Oomycota</taxon>
        <taxon>Peronosporomycetes</taxon>
        <taxon>Peronosporales</taxon>
        <taxon>Peronosporaceae</taxon>
        <taxon>Phytophthora</taxon>
    </lineage>
</organism>
<dbReference type="Proteomes" id="UP001165121">
    <property type="component" value="Unassembled WGS sequence"/>
</dbReference>